<gene>
    <name evidence="2" type="ORF">ACFFQA_12110</name>
</gene>
<dbReference type="RefSeq" id="WP_377851879.1">
    <property type="nucleotide sequence ID" value="NZ_JBHLZU010000010.1"/>
</dbReference>
<dbReference type="SUPFAM" id="SSF160631">
    <property type="entry name" value="SMI1/KNR4-like"/>
    <property type="match status" value="1"/>
</dbReference>
<dbReference type="SMART" id="SM00860">
    <property type="entry name" value="SMI1_KNR4"/>
    <property type="match status" value="1"/>
</dbReference>
<dbReference type="InterPro" id="IPR018958">
    <property type="entry name" value="Knr4/Smi1-like_dom"/>
</dbReference>
<sequence>MSIEQSWNRITRTLAEHAPATAKELLPPAAEADVRAVEDVLGQRLPVELFEWWTSCGGGLHPVLPHGYIPYRPIGSASAWREWTRRHGDGPQKGSAAGLPGAGWHSRFVPIATDGGGYDLAVDLRPGPLHGCLFAFSHQWGVAYPPEWSSLTAMLGGVADALETGGPVGRYHAETTRGGMLVWKL</sequence>
<proteinExistence type="predicted"/>
<evidence type="ECO:0000313" key="2">
    <source>
        <dbReference type="EMBL" id="MFB9904676.1"/>
    </source>
</evidence>
<dbReference type="Proteomes" id="UP001589693">
    <property type="component" value="Unassembled WGS sequence"/>
</dbReference>
<comment type="caution">
    <text evidence="2">The sequence shown here is derived from an EMBL/GenBank/DDBJ whole genome shotgun (WGS) entry which is preliminary data.</text>
</comment>
<evidence type="ECO:0000259" key="1">
    <source>
        <dbReference type="SMART" id="SM00860"/>
    </source>
</evidence>
<organism evidence="2 3">
    <name type="scientific">Allokutzneria oryzae</name>
    <dbReference type="NCBI Taxonomy" id="1378989"/>
    <lineage>
        <taxon>Bacteria</taxon>
        <taxon>Bacillati</taxon>
        <taxon>Actinomycetota</taxon>
        <taxon>Actinomycetes</taxon>
        <taxon>Pseudonocardiales</taxon>
        <taxon>Pseudonocardiaceae</taxon>
        <taxon>Allokutzneria</taxon>
    </lineage>
</organism>
<keyword evidence="3" id="KW-1185">Reference proteome</keyword>
<reference evidence="2 3" key="1">
    <citation type="submission" date="2024-09" db="EMBL/GenBank/DDBJ databases">
        <authorList>
            <person name="Sun Q."/>
            <person name="Mori K."/>
        </authorList>
    </citation>
    <scope>NUCLEOTIDE SEQUENCE [LARGE SCALE GENOMIC DNA]</scope>
    <source>
        <strain evidence="2 3">TBRC 7907</strain>
    </source>
</reference>
<dbReference type="Pfam" id="PF09346">
    <property type="entry name" value="SMI1_KNR4"/>
    <property type="match status" value="1"/>
</dbReference>
<accession>A0ABV5ZUW1</accession>
<protein>
    <submittedName>
        <fullName evidence="2">SMI1/KNR4 family protein</fullName>
    </submittedName>
</protein>
<dbReference type="InterPro" id="IPR037883">
    <property type="entry name" value="Knr4/Smi1-like_sf"/>
</dbReference>
<dbReference type="EMBL" id="JBHLZU010000010">
    <property type="protein sequence ID" value="MFB9904676.1"/>
    <property type="molecule type" value="Genomic_DNA"/>
</dbReference>
<evidence type="ECO:0000313" key="3">
    <source>
        <dbReference type="Proteomes" id="UP001589693"/>
    </source>
</evidence>
<feature type="domain" description="Knr4/Smi1-like" evidence="1">
    <location>
        <begin position="28"/>
        <end position="157"/>
    </location>
</feature>
<name>A0ABV5ZUW1_9PSEU</name>